<dbReference type="EMBL" id="JBEPNJ010000003">
    <property type="protein sequence ID" value="MET3771602.1"/>
    <property type="molecule type" value="Genomic_DNA"/>
</dbReference>
<gene>
    <name evidence="1" type="ORF">ABIC98_001237</name>
</gene>
<keyword evidence="2" id="KW-1185">Reference proteome</keyword>
<name>A0ACC6TD03_9MICC</name>
<reference evidence="1" key="1">
    <citation type="submission" date="2024-06" db="EMBL/GenBank/DDBJ databases">
        <title>Genomic Encyclopedia of Type Strains, Phase IV (KMG-IV): sequencing the most valuable type-strain genomes for metagenomic binning, comparative biology and taxonomic classification.</title>
        <authorList>
            <person name="Goeker M."/>
        </authorList>
    </citation>
    <scope>NUCLEOTIDE SEQUENCE</scope>
    <source>
        <strain evidence="1">SJCon</strain>
    </source>
</reference>
<organism evidence="1 2">
    <name type="scientific">Arthrobacter nitrophenolicus</name>
    <dbReference type="NCBI Taxonomy" id="683150"/>
    <lineage>
        <taxon>Bacteria</taxon>
        <taxon>Bacillati</taxon>
        <taxon>Actinomycetota</taxon>
        <taxon>Actinomycetes</taxon>
        <taxon>Micrococcales</taxon>
        <taxon>Micrococcaceae</taxon>
        <taxon>Arthrobacter</taxon>
    </lineage>
</organism>
<comment type="caution">
    <text evidence="1">The sequence shown here is derived from an EMBL/GenBank/DDBJ whole genome shotgun (WGS) entry which is preliminary data.</text>
</comment>
<sequence>MSRRRISLRQELPLLVWLVIVWGALWQDFSPGNLLFGALLAVAVARLFYLPPVELSGRFNILYAIPFALAFLAKVVVASAQVLHLAITRGPKVTNAVVAVTLRSHQDLMVTATGHVISLIPGSLVVEVDRSTSTLYLHAINISTPEDVENLRNEVRSIEAGLIRIMGTREELEAVRMEAAA</sequence>
<evidence type="ECO:0000313" key="2">
    <source>
        <dbReference type="Proteomes" id="UP001549207"/>
    </source>
</evidence>
<accession>A0ACC6TD03</accession>
<proteinExistence type="predicted"/>
<dbReference type="Proteomes" id="UP001549207">
    <property type="component" value="Unassembled WGS sequence"/>
</dbReference>
<protein>
    <submittedName>
        <fullName evidence="1">Multicomponent Na+:H+ antiporter subunit E</fullName>
    </submittedName>
</protein>
<evidence type="ECO:0000313" key="1">
    <source>
        <dbReference type="EMBL" id="MET3771602.1"/>
    </source>
</evidence>